<sequence length="329" mass="38063">MKTWLMSCDSIFSLAEKLRAYLMDPEVRSRHEIDREISVRTARRYLATLGYWFTFAKKGQYVDGHERTDVVQYRNEVYLPRLFELQQWVHPFDSETGELIDTVLARGCRVIIWYHDESIFYAHDRRRKTWYHKDVNVVPYRKGKGVSYMVADYFSADFGWLHPPTGAHAREAICTGKNRDGYFTTAKVLAQAEKAMAIVKAAWPEYNHVFVYDNATTHRKQADGALSAQAMPKSTSGSRSSKNPDANFLVEINQCVDGHLVYDMKGCLVKDKIKMTAAYHGPNRMPQDLYWPDNHSNNKFHGKFKGMQQILIERGLTQFADLPAECHNF</sequence>
<organism evidence="2 3">
    <name type="scientific">Mycena indigotica</name>
    <dbReference type="NCBI Taxonomy" id="2126181"/>
    <lineage>
        <taxon>Eukaryota</taxon>
        <taxon>Fungi</taxon>
        <taxon>Dikarya</taxon>
        <taxon>Basidiomycota</taxon>
        <taxon>Agaricomycotina</taxon>
        <taxon>Agaricomycetes</taxon>
        <taxon>Agaricomycetidae</taxon>
        <taxon>Agaricales</taxon>
        <taxon>Marasmiineae</taxon>
        <taxon>Mycenaceae</taxon>
        <taxon>Mycena</taxon>
    </lineage>
</organism>
<accession>A0A8H6T1V6</accession>
<dbReference type="EMBL" id="JACAZF010000003">
    <property type="protein sequence ID" value="KAF7310123.1"/>
    <property type="molecule type" value="Genomic_DNA"/>
</dbReference>
<feature type="compositionally biased region" description="Polar residues" evidence="1">
    <location>
        <begin position="232"/>
        <end position="243"/>
    </location>
</feature>
<dbReference type="GO" id="GO:0003676">
    <property type="term" value="F:nucleic acid binding"/>
    <property type="evidence" value="ECO:0007669"/>
    <property type="project" value="InterPro"/>
</dbReference>
<dbReference type="Proteomes" id="UP000636479">
    <property type="component" value="Unassembled WGS sequence"/>
</dbReference>
<gene>
    <name evidence="2" type="ORF">MIND_00385700</name>
</gene>
<dbReference type="RefSeq" id="XP_037223573.1">
    <property type="nucleotide sequence ID" value="XM_037360688.1"/>
</dbReference>
<dbReference type="AlphaFoldDB" id="A0A8H6T1V6"/>
<evidence type="ECO:0000313" key="2">
    <source>
        <dbReference type="EMBL" id="KAF7310123.1"/>
    </source>
</evidence>
<dbReference type="PANTHER" id="PTHR35871">
    <property type="entry name" value="EXPRESSED PROTEIN"/>
    <property type="match status" value="1"/>
</dbReference>
<evidence type="ECO:0000313" key="3">
    <source>
        <dbReference type="Proteomes" id="UP000636479"/>
    </source>
</evidence>
<dbReference type="PANTHER" id="PTHR35871:SF1">
    <property type="entry name" value="CXC1-LIKE CYSTEINE CLUSTER ASSOCIATED WITH KDZ TRANSPOSASES DOMAIN-CONTAINING PROTEIN"/>
    <property type="match status" value="1"/>
</dbReference>
<comment type="caution">
    <text evidence="2">The sequence shown here is derived from an EMBL/GenBank/DDBJ whole genome shotgun (WGS) entry which is preliminary data.</text>
</comment>
<dbReference type="GeneID" id="59343204"/>
<reference evidence="2" key="1">
    <citation type="submission" date="2020-05" db="EMBL/GenBank/DDBJ databases">
        <title>Mycena genomes resolve the evolution of fungal bioluminescence.</title>
        <authorList>
            <person name="Tsai I.J."/>
        </authorList>
    </citation>
    <scope>NUCLEOTIDE SEQUENCE</scope>
    <source>
        <strain evidence="2">171206Taipei</strain>
    </source>
</reference>
<dbReference type="Gene3D" id="3.30.420.10">
    <property type="entry name" value="Ribonuclease H-like superfamily/Ribonuclease H"/>
    <property type="match status" value="1"/>
</dbReference>
<feature type="region of interest" description="Disordered" evidence="1">
    <location>
        <begin position="223"/>
        <end position="243"/>
    </location>
</feature>
<dbReference type="InterPro" id="IPR036397">
    <property type="entry name" value="RNaseH_sf"/>
</dbReference>
<name>A0A8H6T1V6_9AGAR</name>
<dbReference type="OrthoDB" id="10044727at2759"/>
<protein>
    <submittedName>
        <fullName evidence="2">Uncharacterized protein</fullName>
    </submittedName>
</protein>
<keyword evidence="3" id="KW-1185">Reference proteome</keyword>
<proteinExistence type="predicted"/>
<evidence type="ECO:0000256" key="1">
    <source>
        <dbReference type="SAM" id="MobiDB-lite"/>
    </source>
</evidence>